<evidence type="ECO:0000313" key="2">
    <source>
        <dbReference type="Proteomes" id="UP001139981"/>
    </source>
</evidence>
<dbReference type="Proteomes" id="UP001139981">
    <property type="component" value="Unassembled WGS sequence"/>
</dbReference>
<proteinExistence type="predicted"/>
<organism evidence="1 2">
    <name type="scientific">Coemansia aciculifera</name>
    <dbReference type="NCBI Taxonomy" id="417176"/>
    <lineage>
        <taxon>Eukaryota</taxon>
        <taxon>Fungi</taxon>
        <taxon>Fungi incertae sedis</taxon>
        <taxon>Zoopagomycota</taxon>
        <taxon>Kickxellomycotina</taxon>
        <taxon>Kickxellomycetes</taxon>
        <taxon>Kickxellales</taxon>
        <taxon>Kickxellaceae</taxon>
        <taxon>Coemansia</taxon>
    </lineage>
</organism>
<sequence length="2672" mass="285301">MAYCKEFVVGSVQGELAIFRGRGGCGSWRYSEDQIEPEYDCWDAIDRGEIPTDYPMPASEPASMRRQSTYNNLMQGLSSNHESLSVSDILHMFEGGNGGDLAFVSQTGSGNSSEEDDDESRREASVNQLDPESAGHIKWEDALDIERDGRKPWIVAQKLGTISSVVVADISNCGHNSIVVVNGEGKCHIFDYPFKRRLHPDMAKRKRQHNHYRRFSQDRFFKDGVVTDVNDLPEDRSSSHRHSAHASQQTGLSCSFDRPFSRDPEYAATAAAAAATTSTVGPKQSSTLHAKFAVFAEPEKSADFGSTRRRAHSNSVSTPAIHNNESAAVSDTSHTLGPANTFALPRMTASTAQLASGPGYADVSRSYASGPNSHAYMSSNARRSVSGVGVHPHESDYHDTAPASGSDVALTSNLSSQRDPPLTILGKCEGRERKEPAQRGTRRTSDAGRFPVSPAAMRTHTGAGQSGFSAETGSSGGGRRHPNASDTGADSLSAAYGDADIDSDLDYPEAMSDNSDIPLLSREEAADIENIWGANLGKKSGDWFPFVLDRPDMTFAIPTNVEHAIVADIDNNGLNELVLTATDGFVYIFRIESTVKHAVKPTLSSLGVFSNIPTALPSVNMTGNGSPYLHMSAPRSPDASDLELSDFQRASRTFRGSKADGKRATGVLAAGHYSKSPKRSSTTTAPGSAVPGTESDLDLVNHLLKSIKEVSSTPIDRRTESAVVGEVRVFPHLETISSKPGTQLTVDAQTSSDTGQGDATRVQPHPPQAQGQTTSPTKLGRRRSSGNRMSLSSRMRESFGGIVSGWDASRRPASCYNQTAPPSISHSRAATANNSANSTMTHSRRPSTSDEASEYAQLDSGGNVGIHLDLSSGSAASSHLYPESTTATGEAIRKTRLRQSSICIGALGILEEMPERRSSDTDAHVTRLGDIEELSSFNAPATTDAPNTVAPQTEPSQPGAPPPVDPFMLQRLIAGTGSRGHSRSGSLVKPMGSSSRGHSRRGSISSAAASRHQAPSINSLSVDYVSASEQQQGGGVAAVSSRRESLGSNLSAHDGSSLNVTTGNVAEPLEVAVSARGSFSKPVYLQPARNADADDSSSIASRVTERLAKLGFSADEQSDLHAGRRLEEEMAPIEREIGNMLPPPRSIVDWSATSADKVATWFLDNIPGNVSIVNAPASAFGTPLAQQRLSADSDASSDCDCSSCDCSLYTSDSDGSSSSELAADMPRVTQSNVRAVEGDGGLARPVLGLTATLSGIKLPQPLGLGTVVKEPEETLAVDSAEADDGANNEQLAAPDCQRDAQHSLNEEKDGAGPKLNLGTLPEPGLAPGSEKTQQYLILSKPGGRFVPIDMVHGTMLPTVDPPQVPLSYLTGGNNAHMMNVDVSQSMHSLNLAGSVGVSYQHYMGADYTAISSSYPYQPHSWQSGHMAWSHHIPGATYNSTGALIKSPAVVHGPVPSRSQPNRHVPADTASPPTAGHSTEVVSVSQFPSSESLNHVAASSTPRVHADSSPALPSASTRKSFASNSSASVFNSGTMGGPMSLSSNLRTKRSAQWVNNEGYHGQHFNSGPGPSPIYRGKYSSGAMTPELGGGGGGGGMGLGTGTHGRRNLGFAGLRGYIGSGYNRQRTSGGSTANRHSHVSDPPTGYFTPLTSGQLSAHGLSAAVLGQGGVGSSGIMPREPAVMHSSSMATAPSVPNAADQAGSARREVMRKLTGGHRNSPSVAVPATTPSMPPQPPLASASPQRSQPSVRHSPSVAVWSSYKDGNVLSTIKDNDDANESAEQSRTQSRRNSSTAVGGGRFSSEPLPVIITGPAAPPLARDMVTPFSDDMVGRSYWTGTEPPSARSHSSLGTIPSLGHVHVEEEKEEEIEEAPQPMELDVATYMVGGVAAGKRMRRILSGPTDRARVVREGNRRDDNVEYEFDLNEMISLVTMDGVVCCFDPARKVSHFVGLASKDPVLGIWKVKMHEEVCNPSPLETMLQDGNINVNQEFGIQLLSSTPAKRIYRRIGLSHRDLLLAAHYSVFIEDRVTMVNQLEQYRRIVARRRMKKLRSQTRLNYELPGDRVARGAARRTELSPGASRYNTLSRVVKYGLNGARLRDNFRYQQRVGRAVRNFGTHIRDFATNSSTQPSVAESSVAAPYVTPNVLTDDDHLDVQPSELTTPGMSFSPAVRRLSATPRVQQNPSQQSEQGRGRTGSQGNKASCSDDSTDDKAAAFDVPIDAGSSAYGIASSAEKSSKSAAAAPFLPDSKLASKSLGTDIAAALTGWYGENRDDYRRALRVCDHLVVSTWRGSTYFVDVGTVLDIAHYNDLFNHNWSMRQAAVNEAATAAAAASVPAISTSEKDGLSNIETHSTAMSSLYGNLSEFYDVTGLLSRMRNNASVIQFKFQDTVSAFLADTYAPATGGPNVPCIFYVDYKDRIWAYYHLDEIAEMDDVYGATWFRDEPESLHTPESKSRAIMSGIDTTSYDKPFSVADLAHRRMNMEPWMPLPSETAFSSLVSFSEPNYPYSARTWRKHRVDSSGNNNAAEHQDGNNSSAAGGCNNNNNSGSSGVPRGPGNSLDEDRACSFGGGRVFDSSDNSTPPFALRNNANISGRFHTSYLPGPYLCPIWSDINSVDLYDVGVCNLIELATPELLVFKDIFCKDLGIDASTINEKVNLASIPGLANWVRNCLFLP</sequence>
<dbReference type="EMBL" id="JANBVB010000133">
    <property type="protein sequence ID" value="KAJ2897231.1"/>
    <property type="molecule type" value="Genomic_DNA"/>
</dbReference>
<evidence type="ECO:0000313" key="1">
    <source>
        <dbReference type="EMBL" id="KAJ2897231.1"/>
    </source>
</evidence>
<name>A0ACC1M724_9FUNG</name>
<reference evidence="1" key="1">
    <citation type="submission" date="2022-07" db="EMBL/GenBank/DDBJ databases">
        <title>Phylogenomic reconstructions and comparative analyses of Kickxellomycotina fungi.</title>
        <authorList>
            <person name="Reynolds N.K."/>
            <person name="Stajich J.E."/>
            <person name="Barry K."/>
            <person name="Grigoriev I.V."/>
            <person name="Crous P."/>
            <person name="Smith M.E."/>
        </authorList>
    </citation>
    <scope>NUCLEOTIDE SEQUENCE</scope>
    <source>
        <strain evidence="1">CBS 190363</strain>
    </source>
</reference>
<accession>A0ACC1M724</accession>
<protein>
    <submittedName>
        <fullName evidence="1">Uncharacterized protein</fullName>
    </submittedName>
</protein>
<comment type="caution">
    <text evidence="1">The sequence shown here is derived from an EMBL/GenBank/DDBJ whole genome shotgun (WGS) entry which is preliminary data.</text>
</comment>
<gene>
    <name evidence="1" type="ORF">IWW38_001785</name>
</gene>
<keyword evidence="2" id="KW-1185">Reference proteome</keyword>